<evidence type="ECO:0000313" key="3">
    <source>
        <dbReference type="Proteomes" id="UP000821866"/>
    </source>
</evidence>
<feature type="region of interest" description="Disordered" evidence="1">
    <location>
        <begin position="1"/>
        <end position="206"/>
    </location>
</feature>
<organism evidence="2 3">
    <name type="scientific">Rhipicephalus microplus</name>
    <name type="common">Cattle tick</name>
    <name type="synonym">Boophilus microplus</name>
    <dbReference type="NCBI Taxonomy" id="6941"/>
    <lineage>
        <taxon>Eukaryota</taxon>
        <taxon>Metazoa</taxon>
        <taxon>Ecdysozoa</taxon>
        <taxon>Arthropoda</taxon>
        <taxon>Chelicerata</taxon>
        <taxon>Arachnida</taxon>
        <taxon>Acari</taxon>
        <taxon>Parasitiformes</taxon>
        <taxon>Ixodida</taxon>
        <taxon>Ixodoidea</taxon>
        <taxon>Ixodidae</taxon>
        <taxon>Rhipicephalinae</taxon>
        <taxon>Rhipicephalus</taxon>
        <taxon>Boophilus</taxon>
    </lineage>
</organism>
<dbReference type="Proteomes" id="UP000821866">
    <property type="component" value="Chromosome 3"/>
</dbReference>
<reference evidence="2" key="2">
    <citation type="submission" date="2021-09" db="EMBL/GenBank/DDBJ databases">
        <authorList>
            <person name="Jia N."/>
            <person name="Wang J."/>
            <person name="Shi W."/>
            <person name="Du L."/>
            <person name="Sun Y."/>
            <person name="Zhan W."/>
            <person name="Jiang J."/>
            <person name="Wang Q."/>
            <person name="Zhang B."/>
            <person name="Ji P."/>
            <person name="Sakyi L.B."/>
            <person name="Cui X."/>
            <person name="Yuan T."/>
            <person name="Jiang B."/>
            <person name="Yang W."/>
            <person name="Lam T.T.-Y."/>
            <person name="Chang Q."/>
            <person name="Ding S."/>
            <person name="Wang X."/>
            <person name="Zhu J."/>
            <person name="Ruan X."/>
            <person name="Zhao L."/>
            <person name="Wei J."/>
            <person name="Que T."/>
            <person name="Du C."/>
            <person name="Cheng J."/>
            <person name="Dai P."/>
            <person name="Han X."/>
            <person name="Huang E."/>
            <person name="Gao Y."/>
            <person name="Liu J."/>
            <person name="Shao H."/>
            <person name="Ye R."/>
            <person name="Li L."/>
            <person name="Wei W."/>
            <person name="Wang X."/>
            <person name="Wang C."/>
            <person name="Huo Q."/>
            <person name="Li W."/>
            <person name="Guo W."/>
            <person name="Chen H."/>
            <person name="Chen S."/>
            <person name="Zhou L."/>
            <person name="Zhou L."/>
            <person name="Ni X."/>
            <person name="Tian J."/>
            <person name="Zhou Y."/>
            <person name="Sheng Y."/>
            <person name="Liu T."/>
            <person name="Pan Y."/>
            <person name="Xia L."/>
            <person name="Li J."/>
            <person name="Zhao F."/>
            <person name="Cao W."/>
        </authorList>
    </citation>
    <scope>NUCLEOTIDE SEQUENCE</scope>
    <source>
        <strain evidence="2">Rmic-2018</strain>
        <tissue evidence="2">Larvae</tissue>
    </source>
</reference>
<feature type="compositionally biased region" description="Basic and acidic residues" evidence="1">
    <location>
        <begin position="277"/>
        <end position="290"/>
    </location>
</feature>
<protein>
    <submittedName>
        <fullName evidence="2">Uncharacterized protein</fullName>
    </submittedName>
</protein>
<feature type="compositionally biased region" description="Pro residues" evidence="1">
    <location>
        <begin position="236"/>
        <end position="245"/>
    </location>
</feature>
<evidence type="ECO:0000256" key="1">
    <source>
        <dbReference type="SAM" id="MobiDB-lite"/>
    </source>
</evidence>
<feature type="compositionally biased region" description="Polar residues" evidence="1">
    <location>
        <begin position="147"/>
        <end position="166"/>
    </location>
</feature>
<dbReference type="AlphaFoldDB" id="A0A9J6EB09"/>
<feature type="compositionally biased region" description="Basic and acidic residues" evidence="1">
    <location>
        <begin position="1"/>
        <end position="32"/>
    </location>
</feature>
<proteinExistence type="predicted"/>
<dbReference type="EMBL" id="JABSTU010000005">
    <property type="protein sequence ID" value="KAH8031288.1"/>
    <property type="molecule type" value="Genomic_DNA"/>
</dbReference>
<dbReference type="VEuPathDB" id="VectorBase:LOC119165081"/>
<dbReference type="OMA" id="FRMFRFR"/>
<keyword evidence="3" id="KW-1185">Reference proteome</keyword>
<dbReference type="OrthoDB" id="6514199at2759"/>
<accession>A0A9J6EB09</accession>
<reference evidence="2" key="1">
    <citation type="journal article" date="2020" name="Cell">
        <title>Large-Scale Comparative Analyses of Tick Genomes Elucidate Their Genetic Diversity and Vector Capacities.</title>
        <authorList>
            <consortium name="Tick Genome and Microbiome Consortium (TIGMIC)"/>
            <person name="Jia N."/>
            <person name="Wang J."/>
            <person name="Shi W."/>
            <person name="Du L."/>
            <person name="Sun Y."/>
            <person name="Zhan W."/>
            <person name="Jiang J.F."/>
            <person name="Wang Q."/>
            <person name="Zhang B."/>
            <person name="Ji P."/>
            <person name="Bell-Sakyi L."/>
            <person name="Cui X.M."/>
            <person name="Yuan T.T."/>
            <person name="Jiang B.G."/>
            <person name="Yang W.F."/>
            <person name="Lam T.T."/>
            <person name="Chang Q.C."/>
            <person name="Ding S.J."/>
            <person name="Wang X.J."/>
            <person name="Zhu J.G."/>
            <person name="Ruan X.D."/>
            <person name="Zhao L."/>
            <person name="Wei J.T."/>
            <person name="Ye R.Z."/>
            <person name="Que T.C."/>
            <person name="Du C.H."/>
            <person name="Zhou Y.H."/>
            <person name="Cheng J.X."/>
            <person name="Dai P.F."/>
            <person name="Guo W.B."/>
            <person name="Han X.H."/>
            <person name="Huang E.J."/>
            <person name="Li L.F."/>
            <person name="Wei W."/>
            <person name="Gao Y.C."/>
            <person name="Liu J.Z."/>
            <person name="Shao H.Z."/>
            <person name="Wang X."/>
            <person name="Wang C.C."/>
            <person name="Yang T.C."/>
            <person name="Huo Q.B."/>
            <person name="Li W."/>
            <person name="Chen H.Y."/>
            <person name="Chen S.E."/>
            <person name="Zhou L.G."/>
            <person name="Ni X.B."/>
            <person name="Tian J.H."/>
            <person name="Sheng Y."/>
            <person name="Liu T."/>
            <person name="Pan Y.S."/>
            <person name="Xia L.Y."/>
            <person name="Li J."/>
            <person name="Zhao F."/>
            <person name="Cao W.C."/>
        </authorList>
    </citation>
    <scope>NUCLEOTIDE SEQUENCE</scope>
    <source>
        <strain evidence="2">Rmic-2018</strain>
    </source>
</reference>
<feature type="compositionally biased region" description="Low complexity" evidence="1">
    <location>
        <begin position="58"/>
        <end position="73"/>
    </location>
</feature>
<name>A0A9J6EB09_RHIMP</name>
<gene>
    <name evidence="2" type="ORF">HPB51_015223</name>
</gene>
<feature type="region of interest" description="Disordered" evidence="1">
    <location>
        <begin position="230"/>
        <end position="290"/>
    </location>
</feature>
<sequence>MADGKERRRKSPEGREKKREGHDRGSDEEKHQLSPTKGASPFARAERASRSPGSQHTSSKSPSSSSRSSSKSPMRQMGTAVLDALKRTPSPRDLCCGTSSEKEEADPSRSSVRRKASSLSKASSPSSTYSPGPSAIPKKSCLRHRSPSPQHKSPGASSMPSDSLPTTGEHGMTPFRDADTEDAPGGSETHSSPQVTFKDIKEGIMPPDDTLFRMFRFRGEVRERIPVCEAEGLVEPAPPPPPPSTPSQVEATEDSIVADVHQLPHTQQSSGATLPDLPERVEQIETDHSE</sequence>
<comment type="caution">
    <text evidence="2">The sequence shown here is derived from an EMBL/GenBank/DDBJ whole genome shotgun (WGS) entry which is preliminary data.</text>
</comment>
<evidence type="ECO:0000313" key="2">
    <source>
        <dbReference type="EMBL" id="KAH8031288.1"/>
    </source>
</evidence>
<feature type="compositionally biased region" description="Low complexity" evidence="1">
    <location>
        <begin position="117"/>
        <end position="135"/>
    </location>
</feature>